<dbReference type="Proteomes" id="UP000663846">
    <property type="component" value="Unassembled WGS sequence"/>
</dbReference>
<gene>
    <name evidence="2" type="ORF">RDB_LOCUS153974</name>
</gene>
<evidence type="ECO:0000256" key="1">
    <source>
        <dbReference type="SAM" id="MobiDB-lite"/>
    </source>
</evidence>
<comment type="caution">
    <text evidence="2">The sequence shown here is derived from an EMBL/GenBank/DDBJ whole genome shotgun (WGS) entry which is preliminary data.</text>
</comment>
<organism evidence="2 3">
    <name type="scientific">Rhizoctonia solani</name>
    <dbReference type="NCBI Taxonomy" id="456999"/>
    <lineage>
        <taxon>Eukaryota</taxon>
        <taxon>Fungi</taxon>
        <taxon>Dikarya</taxon>
        <taxon>Basidiomycota</taxon>
        <taxon>Agaricomycotina</taxon>
        <taxon>Agaricomycetes</taxon>
        <taxon>Cantharellales</taxon>
        <taxon>Ceratobasidiaceae</taxon>
        <taxon>Rhizoctonia</taxon>
    </lineage>
</organism>
<dbReference type="InterPro" id="IPR021858">
    <property type="entry name" value="Fun_TF"/>
</dbReference>
<dbReference type="Pfam" id="PF11951">
    <property type="entry name" value="Fungal_trans_2"/>
    <property type="match status" value="1"/>
</dbReference>
<sequence>MNSTQTKRVEPSSTNNESNWAQLNQSSLNARSFGTGSTCRKHERYTDYTIHHDLDTSIAAAEFISVQYTHAYSLMAFELASSHESFVQSCVLKTITISQSACWSLFIGAKVYQATRLGYGGRSIKPYIQILDQLDGQISTTEWKGMIARELSGWLLAALELVDLRFLIDPQLAYKTLYLAIPIFMHMAQTEPAIWRGRDSGPSLHSVLLSNQTGLARLATVDIVGSFIFGFPQTIMWDPTFIPELARLQWDEWLPGCPLCFVLVLCKINTWRNQDPHTRNLDEWVQYEHNVLDWRPGQICRLDSSGSWRAVGRLAIQEAFRHMTLIYLYMGLGTFGSGDPHVQASCGQISQLCSLVDSNPNLAVHFFFPAIVAGICSRDEKHRSVLWKCVTKAETCKSFLFKGVGFSKALDHLWRGSASNGAEVAWQDYLTSSQRIIKMTR</sequence>
<name>A0A8H3GJG3_9AGAM</name>
<accession>A0A8H3GJG3</accession>
<feature type="region of interest" description="Disordered" evidence="1">
    <location>
        <begin position="1"/>
        <end position="21"/>
    </location>
</feature>
<dbReference type="EMBL" id="CAJMWS010000657">
    <property type="protein sequence ID" value="CAE6457164.1"/>
    <property type="molecule type" value="Genomic_DNA"/>
</dbReference>
<evidence type="ECO:0000313" key="3">
    <source>
        <dbReference type="Proteomes" id="UP000663846"/>
    </source>
</evidence>
<proteinExistence type="predicted"/>
<dbReference type="AlphaFoldDB" id="A0A8H3GJG3"/>
<evidence type="ECO:0000313" key="2">
    <source>
        <dbReference type="EMBL" id="CAE6457164.1"/>
    </source>
</evidence>
<protein>
    <submittedName>
        <fullName evidence="2">Uncharacterized protein</fullName>
    </submittedName>
</protein>
<reference evidence="2" key="1">
    <citation type="submission" date="2021-01" db="EMBL/GenBank/DDBJ databases">
        <authorList>
            <person name="Kaushik A."/>
        </authorList>
    </citation>
    <scope>NUCLEOTIDE SEQUENCE</scope>
    <source>
        <strain evidence="2">AG1-1C</strain>
    </source>
</reference>